<organism evidence="1 2">
    <name type="scientific">Streptomyces regalis</name>
    <dbReference type="NCBI Taxonomy" id="68262"/>
    <lineage>
        <taxon>Bacteria</taxon>
        <taxon>Bacillati</taxon>
        <taxon>Actinomycetota</taxon>
        <taxon>Actinomycetes</taxon>
        <taxon>Kitasatosporales</taxon>
        <taxon>Streptomycetaceae</taxon>
        <taxon>Streptomyces</taxon>
    </lineage>
</organism>
<sequence length="394" mass="43297">MSPSDADWSWLPDYQLQVVATLAHVDHTIDRLLQLTHDYSAQGPVTFDEVIRGDRADVVVKAVAPLPQAVARLVADALTQLRAALEHTLYAEVEAGLERPLTEEEARGVEMPTATDAGALARWFRDGRRRRLPPLHVGTPLAQRIERLQPFQRRDPDEHSLRLLAVYTNLAKHRAPVLLEPRLGAVYPDDPHSDLTVALPLQRDPQPGDGLPLREGDVLASAPRGSRIPFSVVTTVSLQRPHTGVWAIAARELQGLEEWVRTVAVPVLITGGHDVSPLPPHLDIAIGHGDLRGELETAGLAPAAVRAGERIAAVVARVGLIEVLAPFPEGPETETVRVWLDSLDDQEVLERALRLQRVREQPHELVELCSVLIAEAVSHRERNLQHLRADGEGA</sequence>
<gene>
    <name evidence="1" type="ORF">ADL12_18275</name>
</gene>
<keyword evidence="2" id="KW-1185">Reference proteome</keyword>
<dbReference type="Proteomes" id="UP000053923">
    <property type="component" value="Unassembled WGS sequence"/>
</dbReference>
<evidence type="ECO:0000313" key="1">
    <source>
        <dbReference type="EMBL" id="KUL37252.1"/>
    </source>
</evidence>
<evidence type="ECO:0000313" key="2">
    <source>
        <dbReference type="Proteomes" id="UP000053923"/>
    </source>
</evidence>
<reference evidence="2" key="1">
    <citation type="submission" date="2015-10" db="EMBL/GenBank/DDBJ databases">
        <authorList>
            <person name="Ju K.-S."/>
            <person name="Doroghazi J.R."/>
            <person name="Metcalf W.W."/>
        </authorList>
    </citation>
    <scope>NUCLEOTIDE SEQUENCE [LARGE SCALE GENOMIC DNA]</scope>
    <source>
        <strain evidence="2">NRRL 3151</strain>
    </source>
</reference>
<dbReference type="AlphaFoldDB" id="A0A0X3UZC0"/>
<name>A0A0X3UZC0_9ACTN</name>
<accession>A0A0X3UZC0</accession>
<dbReference type="EMBL" id="LLZG01000127">
    <property type="protein sequence ID" value="KUL37252.1"/>
    <property type="molecule type" value="Genomic_DNA"/>
</dbReference>
<comment type="caution">
    <text evidence="1">The sequence shown here is derived from an EMBL/GenBank/DDBJ whole genome shotgun (WGS) entry which is preliminary data.</text>
</comment>
<proteinExistence type="predicted"/>
<protein>
    <submittedName>
        <fullName evidence="1">Uncharacterized protein</fullName>
    </submittedName>
</protein>
<dbReference type="RefSeq" id="WP_062703730.1">
    <property type="nucleotide sequence ID" value="NZ_LLZG01000127.1"/>
</dbReference>